<dbReference type="Proteomes" id="UP000001194">
    <property type="component" value="Unassembled WGS sequence"/>
</dbReference>
<feature type="transmembrane region" description="Helical" evidence="1">
    <location>
        <begin position="82"/>
        <end position="104"/>
    </location>
</feature>
<dbReference type="RefSeq" id="XP_001879104.1">
    <property type="nucleotide sequence ID" value="XM_001879069.1"/>
</dbReference>
<sequence>MIRYLLYFLNIYSVYAHPVNIAIAAPVSLHVSPAGSLGLLWSSIGLAVLTSFMQGLAVTVVTIAEDQDMWTFRFRIARYEHLWWTVISSLLSISFILIVVSFLSGNNSDSLGILALSTTTSIAIVRYTIPAWRNKYFVQSRWLAWTGKSRTAIKAVFGSIVGNADRWNRIASLAPPNHLIATPSDEWGWAINPPSGIGADPTSLLTSSLLDDETKNEATLASCIYDDGYHHHLGGTVSLLWGQDIGFRPRISRAINSMPRTLSHSRPFTNAGYKGEGICLAMGILGRNKGLRPFLLVFDHRDSRKKQRGIKFKSNISTTTHLENTSVWSPRPNKVMRSYYEKAAVEQFGGLGNDFVGAAVELAVLLLDCPPKAAMRWLSRNLEQQSLELNILMSGRDPTHLDATASPAQLQTLYRASYTSMILSLNYFPSNPGYGDFARPDLICFALLWLADGAVEEVEITTDSGQKKVHYYTGKGAEEPTWWEQDMAFGID</sequence>
<accession>B0D505</accession>
<dbReference type="InParanoid" id="B0D505"/>
<reference evidence="2 3" key="1">
    <citation type="journal article" date="2008" name="Nature">
        <title>The genome of Laccaria bicolor provides insights into mycorrhizal symbiosis.</title>
        <authorList>
            <person name="Martin F."/>
            <person name="Aerts A."/>
            <person name="Ahren D."/>
            <person name="Brun A."/>
            <person name="Danchin E.G.J."/>
            <person name="Duchaussoy F."/>
            <person name="Gibon J."/>
            <person name="Kohler A."/>
            <person name="Lindquist E."/>
            <person name="Pereda V."/>
            <person name="Salamov A."/>
            <person name="Shapiro H.J."/>
            <person name="Wuyts J."/>
            <person name="Blaudez D."/>
            <person name="Buee M."/>
            <person name="Brokstein P."/>
            <person name="Canbaeck B."/>
            <person name="Cohen D."/>
            <person name="Courty P.E."/>
            <person name="Coutinho P.M."/>
            <person name="Delaruelle C."/>
            <person name="Detter J.C."/>
            <person name="Deveau A."/>
            <person name="DiFazio S."/>
            <person name="Duplessis S."/>
            <person name="Fraissinet-Tachet L."/>
            <person name="Lucic E."/>
            <person name="Frey-Klett P."/>
            <person name="Fourrey C."/>
            <person name="Feussner I."/>
            <person name="Gay G."/>
            <person name="Grimwood J."/>
            <person name="Hoegger P.J."/>
            <person name="Jain P."/>
            <person name="Kilaru S."/>
            <person name="Labbe J."/>
            <person name="Lin Y.C."/>
            <person name="Legue V."/>
            <person name="Le Tacon F."/>
            <person name="Marmeisse R."/>
            <person name="Melayah D."/>
            <person name="Montanini B."/>
            <person name="Muratet M."/>
            <person name="Nehls U."/>
            <person name="Niculita-Hirzel H."/>
            <person name="Oudot-Le Secq M.P."/>
            <person name="Peter M."/>
            <person name="Quesneville H."/>
            <person name="Rajashekar B."/>
            <person name="Reich M."/>
            <person name="Rouhier N."/>
            <person name="Schmutz J."/>
            <person name="Yin T."/>
            <person name="Chalot M."/>
            <person name="Henrissat B."/>
            <person name="Kuees U."/>
            <person name="Lucas S."/>
            <person name="Van de Peer Y."/>
            <person name="Podila G.K."/>
            <person name="Polle A."/>
            <person name="Pukkila P.J."/>
            <person name="Richardson P.M."/>
            <person name="Rouze P."/>
            <person name="Sanders I.R."/>
            <person name="Stajich J.E."/>
            <person name="Tunlid A."/>
            <person name="Tuskan G."/>
            <person name="Grigoriev I.V."/>
        </authorList>
    </citation>
    <scope>NUCLEOTIDE SEQUENCE [LARGE SCALE GENOMIC DNA]</scope>
    <source>
        <strain evidence="3">S238N-H82 / ATCC MYA-4686</strain>
    </source>
</reference>
<name>B0D505_LACBS</name>
<keyword evidence="1" id="KW-0472">Membrane</keyword>
<dbReference type="EMBL" id="DS547097">
    <property type="protein sequence ID" value="EDR10654.1"/>
    <property type="molecule type" value="Genomic_DNA"/>
</dbReference>
<protein>
    <submittedName>
        <fullName evidence="2">Predicted protein</fullName>
    </submittedName>
</protein>
<proteinExistence type="predicted"/>
<keyword evidence="1" id="KW-0812">Transmembrane</keyword>
<dbReference type="AlphaFoldDB" id="B0D505"/>
<evidence type="ECO:0000313" key="3">
    <source>
        <dbReference type="Proteomes" id="UP000001194"/>
    </source>
</evidence>
<keyword evidence="3" id="KW-1185">Reference proteome</keyword>
<feature type="transmembrane region" description="Helical" evidence="1">
    <location>
        <begin position="7"/>
        <end position="27"/>
    </location>
</feature>
<dbReference type="HOGENOM" id="CLU_622645_0_0_1"/>
<evidence type="ECO:0000313" key="2">
    <source>
        <dbReference type="EMBL" id="EDR10654.1"/>
    </source>
</evidence>
<keyword evidence="1" id="KW-1133">Transmembrane helix</keyword>
<feature type="transmembrane region" description="Helical" evidence="1">
    <location>
        <begin position="39"/>
        <end position="61"/>
    </location>
</feature>
<dbReference type="OrthoDB" id="2434664at2759"/>
<gene>
    <name evidence="2" type="ORF">LACBIDRAFT_325462</name>
</gene>
<organism evidence="3">
    <name type="scientific">Laccaria bicolor (strain S238N-H82 / ATCC MYA-4686)</name>
    <name type="common">Bicoloured deceiver</name>
    <name type="synonym">Laccaria laccata var. bicolor</name>
    <dbReference type="NCBI Taxonomy" id="486041"/>
    <lineage>
        <taxon>Eukaryota</taxon>
        <taxon>Fungi</taxon>
        <taxon>Dikarya</taxon>
        <taxon>Basidiomycota</taxon>
        <taxon>Agaricomycotina</taxon>
        <taxon>Agaricomycetes</taxon>
        <taxon>Agaricomycetidae</taxon>
        <taxon>Agaricales</taxon>
        <taxon>Agaricineae</taxon>
        <taxon>Hydnangiaceae</taxon>
        <taxon>Laccaria</taxon>
    </lineage>
</organism>
<dbReference type="GeneID" id="6074533"/>
<evidence type="ECO:0000256" key="1">
    <source>
        <dbReference type="SAM" id="Phobius"/>
    </source>
</evidence>
<dbReference type="KEGG" id="lbc:LACBIDRAFT_325462"/>